<evidence type="ECO:0000313" key="2">
    <source>
        <dbReference type="EMBL" id="ACA32969.1"/>
    </source>
</evidence>
<dbReference type="HOGENOM" id="CLU_048251_5_0_14"/>
<accession>A0A2C9DYK4</accession>
<dbReference type="NCBIfam" id="TIGR00762">
    <property type="entry name" value="DegV"/>
    <property type="match status" value="1"/>
</dbReference>
<sequence length="284" mass="32156">MKTAILIDTGANVLDIKDDNVYFVPIQLIIREQQIEKELKDVIDVSQEQLKQILINKTNIHTSLPSPGFVMKKLDELFLKYDRVVILTLSSGLSSYFESLSIIKEDYKDKHLVCIDSRSVSIGILWLVDEINLLLKNNPSDEELISLVKQRSQKIIGGVIVNNLDQLIAGGRVKKTKGIIAKALRLKLIVRWNGQLDFMDKTPNLSTAIDKLLDIIDNQNHWRTNGIKNIAILTDLENESQINSLKTSLQEKIRQTIEIKISYLPGCIYAHVGLNNFAILIEAK</sequence>
<dbReference type="Gene3D" id="3.30.1180.10">
    <property type="match status" value="1"/>
</dbReference>
<dbReference type="RefSeq" id="WP_006688828.1">
    <property type="nucleotide sequence ID" value="NC_010503.1"/>
</dbReference>
<name>A0A2C9DYK4_UREP2</name>
<gene>
    <name evidence="2" type="ordered locus">UPA3_0197</name>
</gene>
<dbReference type="SUPFAM" id="SSF82549">
    <property type="entry name" value="DAK1/DegV-like"/>
    <property type="match status" value="1"/>
</dbReference>
<evidence type="ECO:0000313" key="3">
    <source>
        <dbReference type="Proteomes" id="UP000002162"/>
    </source>
</evidence>
<evidence type="ECO:0008006" key="4">
    <source>
        <dbReference type="Google" id="ProtNLM"/>
    </source>
</evidence>
<dbReference type="InterPro" id="IPR003797">
    <property type="entry name" value="DegV"/>
</dbReference>
<proteinExistence type="predicted"/>
<reference evidence="2 3" key="1">
    <citation type="submission" date="2008-02" db="EMBL/GenBank/DDBJ databases">
        <title>Genome sequence of Ureaplasma parvum serovar 3.</title>
        <authorList>
            <person name="Methe B.A."/>
            <person name="Glass J."/>
            <person name="Waites K."/>
            <person name="Shrivastava S."/>
        </authorList>
    </citation>
    <scope>NUCLEOTIDE SEQUENCE [LARGE SCALE GENOMIC DNA]</scope>
    <source>
        <strain evidence="3">ATCC 27815 / 27 / NCTC 11736</strain>
    </source>
</reference>
<dbReference type="Gene3D" id="3.40.50.10170">
    <property type="match status" value="1"/>
</dbReference>
<dbReference type="InterPro" id="IPR043168">
    <property type="entry name" value="DegV_C"/>
</dbReference>
<dbReference type="PANTHER" id="PTHR33434">
    <property type="entry name" value="DEGV DOMAIN-CONTAINING PROTEIN DR_1986-RELATED"/>
    <property type="match status" value="1"/>
</dbReference>
<dbReference type="GO" id="GO:0008289">
    <property type="term" value="F:lipid binding"/>
    <property type="evidence" value="ECO:0007669"/>
    <property type="project" value="UniProtKB-KW"/>
</dbReference>
<dbReference type="PROSITE" id="PS51482">
    <property type="entry name" value="DEGV"/>
    <property type="match status" value="1"/>
</dbReference>
<dbReference type="KEGG" id="upa:UPA3_0197"/>
<organism evidence="2 3">
    <name type="scientific">Ureaplasma parvum serovar 3 (strain ATCC 27815 / 27 / NCTC 11736)</name>
    <dbReference type="NCBI Taxonomy" id="505682"/>
    <lineage>
        <taxon>Bacteria</taxon>
        <taxon>Bacillati</taxon>
        <taxon>Mycoplasmatota</taxon>
        <taxon>Mycoplasmoidales</taxon>
        <taxon>Mycoplasmoidaceae</taxon>
        <taxon>Ureaplasma</taxon>
    </lineage>
</organism>
<dbReference type="EMBL" id="CP000942">
    <property type="protein sequence ID" value="ACA32969.1"/>
    <property type="molecule type" value="Genomic_DNA"/>
</dbReference>
<dbReference type="InterPro" id="IPR050270">
    <property type="entry name" value="DegV_domain_contain"/>
</dbReference>
<keyword evidence="1" id="KW-0446">Lipid-binding</keyword>
<dbReference type="GeneID" id="29672742"/>
<dbReference type="PANTHER" id="PTHR33434:SF2">
    <property type="entry name" value="FATTY ACID-BINDING PROTEIN TM_1468"/>
    <property type="match status" value="1"/>
</dbReference>
<dbReference type="Pfam" id="PF02645">
    <property type="entry name" value="DegV"/>
    <property type="match status" value="1"/>
</dbReference>
<protein>
    <recommendedName>
        <fullName evidence="4">DegV family protein</fullName>
    </recommendedName>
</protein>
<dbReference type="Proteomes" id="UP000002162">
    <property type="component" value="Chromosome"/>
</dbReference>
<evidence type="ECO:0000256" key="1">
    <source>
        <dbReference type="ARBA" id="ARBA00023121"/>
    </source>
</evidence>
<dbReference type="AlphaFoldDB" id="A0A2C9DYK4"/>